<dbReference type="EMBL" id="BTGU01000125">
    <property type="protein sequence ID" value="GMN62243.1"/>
    <property type="molecule type" value="Genomic_DNA"/>
</dbReference>
<sequence>MVLMRGGVSYLSPKTRLASPSMGTIKFNVVAAVNKAKDYIGDGVVARDDHGTVLGAATIGVSLVTSHLA</sequence>
<organism evidence="1 2">
    <name type="scientific">Ficus carica</name>
    <name type="common">Common fig</name>
    <dbReference type="NCBI Taxonomy" id="3494"/>
    <lineage>
        <taxon>Eukaryota</taxon>
        <taxon>Viridiplantae</taxon>
        <taxon>Streptophyta</taxon>
        <taxon>Embryophyta</taxon>
        <taxon>Tracheophyta</taxon>
        <taxon>Spermatophyta</taxon>
        <taxon>Magnoliopsida</taxon>
        <taxon>eudicotyledons</taxon>
        <taxon>Gunneridae</taxon>
        <taxon>Pentapetalae</taxon>
        <taxon>rosids</taxon>
        <taxon>fabids</taxon>
        <taxon>Rosales</taxon>
        <taxon>Moraceae</taxon>
        <taxon>Ficeae</taxon>
        <taxon>Ficus</taxon>
    </lineage>
</organism>
<evidence type="ECO:0000313" key="2">
    <source>
        <dbReference type="Proteomes" id="UP001187192"/>
    </source>
</evidence>
<keyword evidence="2" id="KW-1185">Reference proteome</keyword>
<evidence type="ECO:0000313" key="1">
    <source>
        <dbReference type="EMBL" id="GMN62243.1"/>
    </source>
</evidence>
<comment type="caution">
    <text evidence="1">The sequence shown here is derived from an EMBL/GenBank/DDBJ whole genome shotgun (WGS) entry which is preliminary data.</text>
</comment>
<reference evidence="1" key="1">
    <citation type="submission" date="2023-07" db="EMBL/GenBank/DDBJ databases">
        <title>draft genome sequence of fig (Ficus carica).</title>
        <authorList>
            <person name="Takahashi T."/>
            <person name="Nishimura K."/>
        </authorList>
    </citation>
    <scope>NUCLEOTIDE SEQUENCE</scope>
</reference>
<proteinExistence type="predicted"/>
<dbReference type="Proteomes" id="UP001187192">
    <property type="component" value="Unassembled WGS sequence"/>
</dbReference>
<protein>
    <submittedName>
        <fullName evidence="1">Uncharacterized protein</fullName>
    </submittedName>
</protein>
<name>A0AA88DV43_FICCA</name>
<gene>
    <name evidence="1" type="ORF">TIFTF001_031320</name>
</gene>
<accession>A0AA88DV43</accession>
<dbReference type="AlphaFoldDB" id="A0AA88DV43"/>